<sequence>MTKHNKTSQTSIVISQSCDQPSPVARHVVWPAKSCDQPTKSCDQTSHSCDQTTKSCDQPSPSCDKPILFQAKSCDQPNQPSPSSPVTIQSLDQPSPVISQRSLVSYDQSSLVANQFKSCHQTSPSCDQPILFQAKSCDQPTKSCDQQTKSCDQSTKSCDTPSIFTSHVL</sequence>
<proteinExistence type="predicted"/>
<reference evidence="2" key="2">
    <citation type="submission" date="2020-11" db="EMBL/GenBank/DDBJ databases">
        <authorList>
            <person name="McCartney M.A."/>
            <person name="Auch B."/>
            <person name="Kono T."/>
            <person name="Mallez S."/>
            <person name="Becker A."/>
            <person name="Gohl D.M."/>
            <person name="Silverstein K.A.T."/>
            <person name="Koren S."/>
            <person name="Bechman K.B."/>
            <person name="Herman A."/>
            <person name="Abrahante J.E."/>
            <person name="Garbe J."/>
        </authorList>
    </citation>
    <scope>NUCLEOTIDE SEQUENCE</scope>
    <source>
        <strain evidence="2">Duluth1</strain>
        <tissue evidence="2">Whole animal</tissue>
    </source>
</reference>
<evidence type="ECO:0000256" key="1">
    <source>
        <dbReference type="SAM" id="MobiDB-lite"/>
    </source>
</evidence>
<protein>
    <submittedName>
        <fullName evidence="2">Uncharacterized protein</fullName>
    </submittedName>
</protein>
<dbReference type="EMBL" id="JAIWYP010000001">
    <property type="protein sequence ID" value="KAH3894356.1"/>
    <property type="molecule type" value="Genomic_DNA"/>
</dbReference>
<name>A0A9D4NHE7_DREPO</name>
<dbReference type="AlphaFoldDB" id="A0A9D4NHE7"/>
<comment type="caution">
    <text evidence="2">The sequence shown here is derived from an EMBL/GenBank/DDBJ whole genome shotgun (WGS) entry which is preliminary data.</text>
</comment>
<reference evidence="2" key="1">
    <citation type="journal article" date="2019" name="bioRxiv">
        <title>The Genome of the Zebra Mussel, Dreissena polymorpha: A Resource for Invasive Species Research.</title>
        <authorList>
            <person name="McCartney M.A."/>
            <person name="Auch B."/>
            <person name="Kono T."/>
            <person name="Mallez S."/>
            <person name="Zhang Y."/>
            <person name="Obille A."/>
            <person name="Becker A."/>
            <person name="Abrahante J.E."/>
            <person name="Garbe J."/>
            <person name="Badalamenti J.P."/>
            <person name="Herman A."/>
            <person name="Mangelson H."/>
            <person name="Liachko I."/>
            <person name="Sullivan S."/>
            <person name="Sone E.D."/>
            <person name="Koren S."/>
            <person name="Silverstein K.A.T."/>
            <person name="Beckman K.B."/>
            <person name="Gohl D.M."/>
        </authorList>
    </citation>
    <scope>NUCLEOTIDE SEQUENCE</scope>
    <source>
        <strain evidence="2">Duluth1</strain>
        <tissue evidence="2">Whole animal</tissue>
    </source>
</reference>
<gene>
    <name evidence="2" type="ORF">DPMN_018512</name>
</gene>
<organism evidence="2 3">
    <name type="scientific">Dreissena polymorpha</name>
    <name type="common">Zebra mussel</name>
    <name type="synonym">Mytilus polymorpha</name>
    <dbReference type="NCBI Taxonomy" id="45954"/>
    <lineage>
        <taxon>Eukaryota</taxon>
        <taxon>Metazoa</taxon>
        <taxon>Spiralia</taxon>
        <taxon>Lophotrochozoa</taxon>
        <taxon>Mollusca</taxon>
        <taxon>Bivalvia</taxon>
        <taxon>Autobranchia</taxon>
        <taxon>Heteroconchia</taxon>
        <taxon>Euheterodonta</taxon>
        <taxon>Imparidentia</taxon>
        <taxon>Neoheterodontei</taxon>
        <taxon>Myida</taxon>
        <taxon>Dreissenoidea</taxon>
        <taxon>Dreissenidae</taxon>
        <taxon>Dreissena</taxon>
    </lineage>
</organism>
<evidence type="ECO:0000313" key="2">
    <source>
        <dbReference type="EMBL" id="KAH3894356.1"/>
    </source>
</evidence>
<dbReference type="Proteomes" id="UP000828390">
    <property type="component" value="Unassembled WGS sequence"/>
</dbReference>
<keyword evidence="3" id="KW-1185">Reference proteome</keyword>
<accession>A0A9D4NHE7</accession>
<dbReference type="PROSITE" id="PS51257">
    <property type="entry name" value="PROKAR_LIPOPROTEIN"/>
    <property type="match status" value="1"/>
</dbReference>
<feature type="compositionally biased region" description="Polar residues" evidence="1">
    <location>
        <begin position="36"/>
        <end position="61"/>
    </location>
</feature>
<evidence type="ECO:0000313" key="3">
    <source>
        <dbReference type="Proteomes" id="UP000828390"/>
    </source>
</evidence>
<feature type="region of interest" description="Disordered" evidence="1">
    <location>
        <begin position="34"/>
        <end position="61"/>
    </location>
</feature>